<dbReference type="GO" id="GO:0016787">
    <property type="term" value="F:hydrolase activity"/>
    <property type="evidence" value="ECO:0007669"/>
    <property type="project" value="UniProtKB-KW"/>
</dbReference>
<dbReference type="AlphaFoldDB" id="A0AA49JKA8"/>
<keyword evidence="1" id="KW-0732">Signal</keyword>
<dbReference type="PANTHER" id="PTHR12106:SF27">
    <property type="entry name" value="SORTILIN-RELATED RECEPTOR"/>
    <property type="match status" value="1"/>
</dbReference>
<feature type="signal peptide" evidence="1">
    <location>
        <begin position="1"/>
        <end position="24"/>
    </location>
</feature>
<evidence type="ECO:0000313" key="2">
    <source>
        <dbReference type="EMBL" id="WKN40195.1"/>
    </source>
</evidence>
<reference evidence="2" key="1">
    <citation type="journal article" date="2023" name="Comput. Struct. Biotechnol. J.">
        <title>Discovery of a novel marine Bacteroidetes with a rich repertoire of carbohydrate-active enzymes.</title>
        <authorList>
            <person name="Chen B."/>
            <person name="Liu G."/>
            <person name="Chen Q."/>
            <person name="Wang H."/>
            <person name="Liu L."/>
            <person name="Tang K."/>
        </authorList>
    </citation>
    <scope>NUCLEOTIDE SEQUENCE</scope>
    <source>
        <strain evidence="2">TK19036</strain>
    </source>
</reference>
<keyword evidence="2" id="KW-0378">Hydrolase</keyword>
<dbReference type="InterPro" id="IPR050310">
    <property type="entry name" value="VPS10-sortilin"/>
</dbReference>
<sequence length="1073" mass="119078">MRTLKFLSALIVFASILLPASLMAQELKPEHMEQLEFRHIGPVGNRLISVAGVSDNPLIYYVGAASGGIWKTTDGGLHWDPVLDDQPVHSIGALALAESDPEIIYAGTGESFIRSNVSIGNGVWKSVDGGDHWEHIGLEETGRISRVIVHPENPDIVYVAALGHAYTPQQERGIFKTTDGGKTWEHVLQVNDSTGASDLVMDPHNPRVLFAGMWQLEIRPWSRTSGGPGSGIYRSIDAGATWEKLEGDGLPEGPVGKIALSMTAAQPGRLYALIETGDGVPLNGEPTNSGELWRSEDRGNSFKLVNSNRDLSGRGAYYTRCKASPDNPNEIYFMAASYFTSIDGGVTATAAEREDAPNWDHHEMWIDPTNGDRQIVVGDGGLAISQNRGKSWFRVQLPIAQLYHVTTDNEIPYNVLTNRQDGPSMKGPSRSLTQSFRGTFIPTGMWHDIGGGESGFATPDPTDSDIVWSSASGSGALGGVVVRYNENSRQFRQVEVWPENTGGSPAAEVKYRFQWTFPLLVSSHDHNKVYVASQVVHRTQNGGQSWEVISPDLTLDDTTKQQFSGGLTGDNIGVEYANVIYAFEESPLKEGLFWAGTNDGLIHISQDDGDNWENLTDNVPDMPEYGAVRNVEASTHEEGTAYMTVDAHEMGDFAPYVYRTSNYGKSWQKITSGIEDSKLSYCRMIKEDPFRAGMLYLGTENALYLSYDNGDTWQSLMTNLPASPMYWMDIPEHFNDLVVGTYGRGIWILDDLTPLQQFNEEVATSDVHLFAPKDAYRFQPATVIMQFFEEPSFGTDPPFGASLHYWLSDTMAATMKDSISLVFTTPKGDTVRTLKHEGKAGFNRVWWDFKDDPTTELVMRTKPRYAEWYPMDDNRTREAPISPISNLVLPGTYQVHLAVGNEVQTQTINVLKDPNSEGTLEDIQLQTALLTKIKADFEDISVTINKAEQIRRQLLDLKPLLSEGRKDVQEKLLAVDSMILEIENEMIQLKTTGTGQDGVRFPGKLMKKLSYLSSAVSTADFRPADQHEEVFQALHSRWESVQDEWATLLNGPMEELLKMLQDNEIGPLMVSIE</sequence>
<feature type="chain" id="PRO_5041240361" evidence="1">
    <location>
        <begin position="25"/>
        <end position="1073"/>
    </location>
</feature>
<dbReference type="CDD" id="cd15482">
    <property type="entry name" value="Sialidase_non-viral"/>
    <property type="match status" value="2"/>
</dbReference>
<name>A0AA49JKA8_9BACT</name>
<proteinExistence type="predicted"/>
<protein>
    <submittedName>
        <fullName evidence="2">Glycosyl hydrolase</fullName>
    </submittedName>
</protein>
<reference evidence="2" key="2">
    <citation type="journal article" date="2024" name="Antonie Van Leeuwenhoek">
        <title>Roseihalotalea indica gen. nov., sp. nov., a halophilic Bacteroidetes from mesopelagic Southwest Indian Ocean with higher carbohydrate metabolic potential.</title>
        <authorList>
            <person name="Chen B."/>
            <person name="Zhang M."/>
            <person name="Lin D."/>
            <person name="Ye J."/>
            <person name="Tang K."/>
        </authorList>
    </citation>
    <scope>NUCLEOTIDE SEQUENCE</scope>
    <source>
        <strain evidence="2">TK19036</strain>
    </source>
</reference>
<dbReference type="SUPFAM" id="SSF110296">
    <property type="entry name" value="Oligoxyloglucan reducing end-specific cellobiohydrolase"/>
    <property type="match status" value="1"/>
</dbReference>
<organism evidence="2">
    <name type="scientific">Roseihalotalea indica</name>
    <dbReference type="NCBI Taxonomy" id="2867963"/>
    <lineage>
        <taxon>Bacteria</taxon>
        <taxon>Pseudomonadati</taxon>
        <taxon>Bacteroidota</taxon>
        <taxon>Cytophagia</taxon>
        <taxon>Cytophagales</taxon>
        <taxon>Catalimonadaceae</taxon>
        <taxon>Roseihalotalea</taxon>
    </lineage>
</organism>
<gene>
    <name evidence="2" type="ORF">K4G66_15995</name>
</gene>
<dbReference type="InterPro" id="IPR015943">
    <property type="entry name" value="WD40/YVTN_repeat-like_dom_sf"/>
</dbReference>
<accession>A0AA49JKA8</accession>
<dbReference type="SUPFAM" id="SSF50939">
    <property type="entry name" value="Sialidases"/>
    <property type="match status" value="1"/>
</dbReference>
<dbReference type="Gene3D" id="2.130.10.10">
    <property type="entry name" value="YVTN repeat-like/Quinoprotein amine dehydrogenase"/>
    <property type="match status" value="4"/>
</dbReference>
<dbReference type="EMBL" id="CP120682">
    <property type="protein sequence ID" value="WKN40195.1"/>
    <property type="molecule type" value="Genomic_DNA"/>
</dbReference>
<evidence type="ECO:0000256" key="1">
    <source>
        <dbReference type="SAM" id="SignalP"/>
    </source>
</evidence>
<dbReference type="PANTHER" id="PTHR12106">
    <property type="entry name" value="SORTILIN RELATED"/>
    <property type="match status" value="1"/>
</dbReference>
<dbReference type="InterPro" id="IPR036278">
    <property type="entry name" value="Sialidase_sf"/>
</dbReference>